<keyword evidence="1" id="KW-0812">Transmembrane</keyword>
<protein>
    <submittedName>
        <fullName evidence="2">Glycosyl transferase</fullName>
    </submittedName>
</protein>
<accession>A0ABS6DTJ0</accession>
<dbReference type="EMBL" id="JAHLOQ010000003">
    <property type="protein sequence ID" value="MBU5335141.1"/>
    <property type="molecule type" value="Genomic_DNA"/>
</dbReference>
<reference evidence="2 3" key="1">
    <citation type="submission" date="2021-06" db="EMBL/GenBank/DDBJ databases">
        <authorList>
            <person name="Sun Q."/>
            <person name="Li D."/>
        </authorList>
    </citation>
    <scope>NUCLEOTIDE SEQUENCE [LARGE SCALE GENOMIC DNA]</scope>
    <source>
        <strain evidence="2 3">N19</strain>
    </source>
</reference>
<feature type="transmembrane region" description="Helical" evidence="1">
    <location>
        <begin position="6"/>
        <end position="25"/>
    </location>
</feature>
<keyword evidence="3" id="KW-1185">Reference proteome</keyword>
<organism evidence="2 3">
    <name type="scientific">Intestinibacter bartlettii</name>
    <dbReference type="NCBI Taxonomy" id="261299"/>
    <lineage>
        <taxon>Bacteria</taxon>
        <taxon>Bacillati</taxon>
        <taxon>Bacillota</taxon>
        <taxon>Clostridia</taxon>
        <taxon>Peptostreptococcales</taxon>
        <taxon>Peptostreptococcaceae</taxon>
        <taxon>Intestinibacter</taxon>
    </lineage>
</organism>
<evidence type="ECO:0000313" key="2">
    <source>
        <dbReference type="EMBL" id="MBU5335141.1"/>
    </source>
</evidence>
<dbReference type="Proteomes" id="UP001196301">
    <property type="component" value="Unassembled WGS sequence"/>
</dbReference>
<feature type="transmembrane region" description="Helical" evidence="1">
    <location>
        <begin position="187"/>
        <end position="213"/>
    </location>
</feature>
<dbReference type="GO" id="GO:0016740">
    <property type="term" value="F:transferase activity"/>
    <property type="evidence" value="ECO:0007669"/>
    <property type="project" value="UniProtKB-KW"/>
</dbReference>
<feature type="transmembrane region" description="Helical" evidence="1">
    <location>
        <begin position="233"/>
        <end position="260"/>
    </location>
</feature>
<feature type="transmembrane region" description="Helical" evidence="1">
    <location>
        <begin position="85"/>
        <end position="110"/>
    </location>
</feature>
<dbReference type="RefSeq" id="WP_216568306.1">
    <property type="nucleotide sequence ID" value="NZ_JAHLOQ010000003.1"/>
</dbReference>
<keyword evidence="2" id="KW-0808">Transferase</keyword>
<evidence type="ECO:0000313" key="3">
    <source>
        <dbReference type="Proteomes" id="UP001196301"/>
    </source>
</evidence>
<feature type="transmembrane region" description="Helical" evidence="1">
    <location>
        <begin position="155"/>
        <end position="175"/>
    </location>
</feature>
<feature type="transmembrane region" description="Helical" evidence="1">
    <location>
        <begin position="46"/>
        <end position="65"/>
    </location>
</feature>
<proteinExistence type="predicted"/>
<comment type="caution">
    <text evidence="2">The sequence shown here is derived from an EMBL/GenBank/DDBJ whole genome shotgun (WGS) entry which is preliminary data.</text>
</comment>
<evidence type="ECO:0000256" key="1">
    <source>
        <dbReference type="SAM" id="Phobius"/>
    </source>
</evidence>
<gene>
    <name evidence="2" type="ORF">KQI20_01690</name>
</gene>
<feature type="transmembrane region" description="Helical" evidence="1">
    <location>
        <begin position="130"/>
        <end position="149"/>
    </location>
</feature>
<name>A0ABS6DTJ0_9FIRM</name>
<sequence>MTQYIFHAILFVLGFLGTYFMIPLFKSMLVSGNVIRPNYKNEMIPVGMGIVFLPMMIINSIILGYITMNTVWVVGSTSYLNMNTVWLLCLALYIFAMICMFFAGALDDLIGNRSVSGLKGHFKSLLKGELTTGGFKALFGGFVGLVVSVCISNDIVDIIVNTLIIALSTNLMNLFDLRPGRAIKAYLVIMIPIYITLTGYIKVLPLLILPNVLAYFNTDLKARGMMGDTGSNVLGISIGVLMAFGYGIKIRVAWLVFLVLMHLITEKFSLTKIIEKNRVLKFIDNLGR</sequence>
<keyword evidence="1" id="KW-0472">Membrane</keyword>
<keyword evidence="1" id="KW-1133">Transmembrane helix</keyword>